<evidence type="ECO:0000256" key="1">
    <source>
        <dbReference type="ARBA" id="ARBA00022801"/>
    </source>
</evidence>
<organism evidence="4 5">
    <name type="scientific">Aequorivita aurantiaca</name>
    <dbReference type="NCBI Taxonomy" id="3053356"/>
    <lineage>
        <taxon>Bacteria</taxon>
        <taxon>Pseudomonadati</taxon>
        <taxon>Bacteroidota</taxon>
        <taxon>Flavobacteriia</taxon>
        <taxon>Flavobacteriales</taxon>
        <taxon>Flavobacteriaceae</taxon>
        <taxon>Aequorivita</taxon>
    </lineage>
</organism>
<feature type="domain" description="AB hydrolase-1" evidence="3">
    <location>
        <begin position="90"/>
        <end position="188"/>
    </location>
</feature>
<keyword evidence="1 4" id="KW-0378">Hydrolase</keyword>
<dbReference type="GO" id="GO:0016787">
    <property type="term" value="F:hydrolase activity"/>
    <property type="evidence" value="ECO:0007669"/>
    <property type="project" value="UniProtKB-KW"/>
</dbReference>
<evidence type="ECO:0000256" key="2">
    <source>
        <dbReference type="SAM" id="SignalP"/>
    </source>
</evidence>
<dbReference type="Gene3D" id="3.40.50.1820">
    <property type="entry name" value="alpha/beta hydrolase"/>
    <property type="match status" value="1"/>
</dbReference>
<comment type="caution">
    <text evidence="4">The sequence shown here is derived from an EMBL/GenBank/DDBJ whole genome shotgun (WGS) entry which is preliminary data.</text>
</comment>
<keyword evidence="2" id="KW-0732">Signal</keyword>
<dbReference type="InterPro" id="IPR050266">
    <property type="entry name" value="AB_hydrolase_sf"/>
</dbReference>
<dbReference type="EMBL" id="JAUGQQ010000004">
    <property type="protein sequence ID" value="MDN3724261.1"/>
    <property type="molecule type" value="Genomic_DNA"/>
</dbReference>
<evidence type="ECO:0000259" key="3">
    <source>
        <dbReference type="Pfam" id="PF00561"/>
    </source>
</evidence>
<dbReference type="SUPFAM" id="SSF53474">
    <property type="entry name" value="alpha/beta-Hydrolases"/>
    <property type="match status" value="1"/>
</dbReference>
<dbReference type="InterPro" id="IPR000073">
    <property type="entry name" value="AB_hydrolase_1"/>
</dbReference>
<dbReference type="RefSeq" id="WP_290254358.1">
    <property type="nucleotide sequence ID" value="NZ_JAUGQQ010000004.1"/>
</dbReference>
<proteinExistence type="predicted"/>
<sequence length="332" mass="38133">MKYIFLLPLLFLSFISGFSQADVEVAQEDEYSQFKIVPDYIANPTPERKIYFDAYNKTLEDWGVPFEELYVPTSKGIAHVITSGPKNGTPIILLHGMCGSSTMWYSHSRELSQEYRLFAIDLIIEPGKSYKTENINKIDHINLWYDEIFSALNLNSFYVMGPSRGGWLATNLALNSTKDIKGLVLLSPVQTLIWIPISWKLLKNTFNIFYSTERGISRTMETLTNDTSKINPDYLEQYRQGRKNDSVNKFIPQMVPFGGRKLRSLKMPVLVLVGDNDMLNNKHSIKRAKRLFPDFHGGIVANSGHFLSVDQEDEINRRILEFLKYAEAKHED</sequence>
<feature type="signal peptide" evidence="2">
    <location>
        <begin position="1"/>
        <end position="21"/>
    </location>
</feature>
<dbReference type="PANTHER" id="PTHR43798:SF31">
    <property type="entry name" value="AB HYDROLASE SUPERFAMILY PROTEIN YCLE"/>
    <property type="match status" value="1"/>
</dbReference>
<dbReference type="Proteomes" id="UP001244787">
    <property type="component" value="Unassembled WGS sequence"/>
</dbReference>
<feature type="chain" id="PRO_5046665862" evidence="2">
    <location>
        <begin position="22"/>
        <end position="332"/>
    </location>
</feature>
<evidence type="ECO:0000313" key="5">
    <source>
        <dbReference type="Proteomes" id="UP001244787"/>
    </source>
</evidence>
<reference evidence="4 5" key="1">
    <citation type="submission" date="2023-06" db="EMBL/GenBank/DDBJ databases">
        <authorList>
            <person name="Ye Y.-Q."/>
            <person name="Du Z.-J."/>
        </authorList>
    </citation>
    <scope>NUCLEOTIDE SEQUENCE [LARGE SCALE GENOMIC DNA]</scope>
    <source>
        <strain evidence="4 5">SDUM287046</strain>
    </source>
</reference>
<protein>
    <submittedName>
        <fullName evidence="4">Alpha/beta hydrolase</fullName>
    </submittedName>
</protein>
<dbReference type="PANTHER" id="PTHR43798">
    <property type="entry name" value="MONOACYLGLYCEROL LIPASE"/>
    <property type="match status" value="1"/>
</dbReference>
<accession>A0ABT8DFW9</accession>
<keyword evidence="5" id="KW-1185">Reference proteome</keyword>
<dbReference type="Pfam" id="PF00561">
    <property type="entry name" value="Abhydrolase_1"/>
    <property type="match status" value="1"/>
</dbReference>
<gene>
    <name evidence="4" type="ORF">QRD02_07690</name>
</gene>
<dbReference type="InterPro" id="IPR029058">
    <property type="entry name" value="AB_hydrolase_fold"/>
</dbReference>
<name>A0ABT8DFW9_9FLAO</name>
<evidence type="ECO:0000313" key="4">
    <source>
        <dbReference type="EMBL" id="MDN3724261.1"/>
    </source>
</evidence>